<gene>
    <name evidence="2" type="ORF">RRG08_052526</name>
</gene>
<feature type="region of interest" description="Disordered" evidence="1">
    <location>
        <begin position="1"/>
        <end position="51"/>
    </location>
</feature>
<evidence type="ECO:0000313" key="3">
    <source>
        <dbReference type="Proteomes" id="UP001283361"/>
    </source>
</evidence>
<dbReference type="AlphaFoldDB" id="A0AAE0Y820"/>
<name>A0AAE0Y820_9GAST</name>
<evidence type="ECO:0000313" key="2">
    <source>
        <dbReference type="EMBL" id="KAK3735244.1"/>
    </source>
</evidence>
<sequence>MTDYFTKRTPAEVDEEDEDFSEEDESALPTPLTQLPVTGESNIPADPPSEPDVGAHPITGNVVLNYFQITAPKQLFIMNSEAEEQHLLVRAPLMDDFPTIILPKGLDAKRQWYLYDEIRQFAGESKQDLVTPLPLVPKPGRVIAADSNIGEESADPQPSV</sequence>
<proteinExistence type="predicted"/>
<protein>
    <submittedName>
        <fullName evidence="2">Uncharacterized protein</fullName>
    </submittedName>
</protein>
<dbReference type="Proteomes" id="UP001283361">
    <property type="component" value="Unassembled WGS sequence"/>
</dbReference>
<dbReference type="EMBL" id="JAWDGP010006811">
    <property type="protein sequence ID" value="KAK3735244.1"/>
    <property type="molecule type" value="Genomic_DNA"/>
</dbReference>
<reference evidence="2" key="1">
    <citation type="journal article" date="2023" name="G3 (Bethesda)">
        <title>A reference genome for the long-term kleptoplast-retaining sea slug Elysia crispata morphotype clarki.</title>
        <authorList>
            <person name="Eastman K.E."/>
            <person name="Pendleton A.L."/>
            <person name="Shaikh M.A."/>
            <person name="Suttiyut T."/>
            <person name="Ogas R."/>
            <person name="Tomko P."/>
            <person name="Gavelis G."/>
            <person name="Widhalm J.R."/>
            <person name="Wisecaver J.H."/>
        </authorList>
    </citation>
    <scope>NUCLEOTIDE SEQUENCE</scope>
    <source>
        <strain evidence="2">ECLA1</strain>
    </source>
</reference>
<feature type="compositionally biased region" description="Basic and acidic residues" evidence="1">
    <location>
        <begin position="1"/>
        <end position="11"/>
    </location>
</feature>
<feature type="compositionally biased region" description="Polar residues" evidence="1">
    <location>
        <begin position="31"/>
        <end position="41"/>
    </location>
</feature>
<feature type="compositionally biased region" description="Acidic residues" evidence="1">
    <location>
        <begin position="12"/>
        <end position="26"/>
    </location>
</feature>
<organism evidence="2 3">
    <name type="scientific">Elysia crispata</name>
    <name type="common">lettuce slug</name>
    <dbReference type="NCBI Taxonomy" id="231223"/>
    <lineage>
        <taxon>Eukaryota</taxon>
        <taxon>Metazoa</taxon>
        <taxon>Spiralia</taxon>
        <taxon>Lophotrochozoa</taxon>
        <taxon>Mollusca</taxon>
        <taxon>Gastropoda</taxon>
        <taxon>Heterobranchia</taxon>
        <taxon>Euthyneura</taxon>
        <taxon>Panpulmonata</taxon>
        <taxon>Sacoglossa</taxon>
        <taxon>Placobranchoidea</taxon>
        <taxon>Plakobranchidae</taxon>
        <taxon>Elysia</taxon>
    </lineage>
</organism>
<accession>A0AAE0Y820</accession>
<evidence type="ECO:0000256" key="1">
    <source>
        <dbReference type="SAM" id="MobiDB-lite"/>
    </source>
</evidence>
<comment type="caution">
    <text evidence="2">The sequence shown here is derived from an EMBL/GenBank/DDBJ whole genome shotgun (WGS) entry which is preliminary data.</text>
</comment>
<keyword evidence="3" id="KW-1185">Reference proteome</keyword>